<keyword evidence="3" id="KW-1185">Reference proteome</keyword>
<feature type="region of interest" description="Disordered" evidence="1">
    <location>
        <begin position="110"/>
        <end position="131"/>
    </location>
</feature>
<evidence type="ECO:0000313" key="2">
    <source>
        <dbReference type="EMBL" id="PLV13971.1"/>
    </source>
</evidence>
<evidence type="ECO:0008006" key="4">
    <source>
        <dbReference type="Google" id="ProtNLM"/>
    </source>
</evidence>
<dbReference type="SUPFAM" id="SSF56399">
    <property type="entry name" value="ADP-ribosylation"/>
    <property type="match status" value="1"/>
</dbReference>
<name>A0ABX4U3S9_PSEDL</name>
<dbReference type="Proteomes" id="UP000234744">
    <property type="component" value="Unassembled WGS sequence"/>
</dbReference>
<evidence type="ECO:0000313" key="3">
    <source>
        <dbReference type="Proteomes" id="UP000234744"/>
    </source>
</evidence>
<organism evidence="2 3">
    <name type="scientific">Pseudomonas plecoglossicida</name>
    <dbReference type="NCBI Taxonomy" id="70775"/>
    <lineage>
        <taxon>Bacteria</taxon>
        <taxon>Pseudomonadati</taxon>
        <taxon>Pseudomonadota</taxon>
        <taxon>Gammaproteobacteria</taxon>
        <taxon>Pseudomonadales</taxon>
        <taxon>Pseudomonadaceae</taxon>
        <taxon>Pseudomonas</taxon>
    </lineage>
</organism>
<comment type="caution">
    <text evidence="2">The sequence shown here is derived from an EMBL/GenBank/DDBJ whole genome shotgun (WGS) entry which is preliminary data.</text>
</comment>
<reference evidence="2 3" key="1">
    <citation type="submission" date="2017-12" db="EMBL/GenBank/DDBJ databases">
        <title>Detection of the carbapenemase gene blaVIM-5 in members of the Pseudomonas putida group isolated from polluted Nigerian wetlands.</title>
        <authorList>
            <person name="Adelowo O."/>
            <person name="Vollmers J."/>
            <person name="Maeusezahl I."/>
            <person name="Kaster A.-K."/>
            <person name="Mueller J.A."/>
        </authorList>
    </citation>
    <scope>NUCLEOTIDE SEQUENCE [LARGE SCALE GENOMIC DNA]</scope>
    <source>
        <strain evidence="2 3">MR69</strain>
    </source>
</reference>
<proteinExistence type="predicted"/>
<dbReference type="EMBL" id="PJCJ01000007">
    <property type="protein sequence ID" value="PLV13971.1"/>
    <property type="molecule type" value="Genomic_DNA"/>
</dbReference>
<evidence type="ECO:0000256" key="1">
    <source>
        <dbReference type="SAM" id="MobiDB-lite"/>
    </source>
</evidence>
<dbReference type="NCBIfam" id="TIGR03696">
    <property type="entry name" value="Rhs_assc_core"/>
    <property type="match status" value="1"/>
</dbReference>
<accession>A0ABX4U3S9</accession>
<sequence length="260" mass="28572">MHTPLLGIREYLPSKRTLQGFNGEFIDILLGVYHLGLGYRAYSPDLMRFQSPDSLSPFGKGGTNCYAYCGGDPINYTDPTGHALVHGQRVSKNSAVALPHKFKPSTLKRTTSHASALKPSAPRYSTAPEPTDHFMRIGEPDIFKSIIRNLPFEDAVAFANTSSTINSFAAPIIDRYLTKIFESNATIGAARAGILPGVPGTFAQSLNLPRPEHLNDIGRIQNLGGPVNFLRLIRHGQRETRTHARIARRGSIDDLMANDY</sequence>
<dbReference type="RefSeq" id="WP_102083363.1">
    <property type="nucleotide sequence ID" value="NZ_PJCJ01000007.1"/>
</dbReference>
<dbReference type="InterPro" id="IPR022385">
    <property type="entry name" value="Rhs_assc_core"/>
</dbReference>
<dbReference type="Gene3D" id="2.180.10.10">
    <property type="entry name" value="RHS repeat-associated core"/>
    <property type="match status" value="1"/>
</dbReference>
<protein>
    <recommendedName>
        <fullName evidence="4">RHS repeat-associated core domain-containing protein</fullName>
    </recommendedName>
</protein>
<gene>
    <name evidence="2" type="ORF">CXG47_14305</name>
</gene>